<keyword evidence="1" id="KW-0723">Serine/threonine-protein kinase</keyword>
<keyword evidence="11" id="KW-1185">Reference proteome</keyword>
<protein>
    <submittedName>
        <fullName evidence="10">Dual specificity kinase TTK isoform X3</fullName>
        <ecNumber evidence="10">2.7.12.1</ecNumber>
    </submittedName>
</protein>
<dbReference type="GO" id="GO:0005634">
    <property type="term" value="C:nucleus"/>
    <property type="evidence" value="ECO:0007669"/>
    <property type="project" value="TreeGrafter"/>
</dbReference>
<dbReference type="SUPFAM" id="SSF56112">
    <property type="entry name" value="Protein kinase-like (PK-like)"/>
    <property type="match status" value="1"/>
</dbReference>
<dbReference type="EC" id="2.7.12.1" evidence="10"/>
<evidence type="ECO:0000256" key="4">
    <source>
        <dbReference type="ARBA" id="ARBA00022777"/>
    </source>
</evidence>
<dbReference type="Proteomes" id="UP000276133">
    <property type="component" value="Unassembled WGS sequence"/>
</dbReference>
<gene>
    <name evidence="10" type="ORF">BpHYR1_037710</name>
</gene>
<dbReference type="InterPro" id="IPR011009">
    <property type="entry name" value="Kinase-like_dom_sf"/>
</dbReference>
<evidence type="ECO:0000256" key="6">
    <source>
        <dbReference type="PROSITE-ProRule" id="PRU10141"/>
    </source>
</evidence>
<dbReference type="Gene3D" id="1.10.510.10">
    <property type="entry name" value="Transferase(Phosphotransferase) domain 1"/>
    <property type="match status" value="1"/>
</dbReference>
<dbReference type="OrthoDB" id="20524at2759"/>
<evidence type="ECO:0000256" key="7">
    <source>
        <dbReference type="SAM" id="Coils"/>
    </source>
</evidence>
<feature type="region of interest" description="Disordered" evidence="8">
    <location>
        <begin position="25"/>
        <end position="56"/>
    </location>
</feature>
<dbReference type="PROSITE" id="PS00107">
    <property type="entry name" value="PROTEIN_KINASE_ATP"/>
    <property type="match status" value="1"/>
</dbReference>
<dbReference type="PROSITE" id="PS00108">
    <property type="entry name" value="PROTEIN_KINASE_ST"/>
    <property type="match status" value="1"/>
</dbReference>
<dbReference type="Pfam" id="PF00069">
    <property type="entry name" value="Pkinase"/>
    <property type="match status" value="1"/>
</dbReference>
<feature type="compositionally biased region" description="Acidic residues" evidence="8">
    <location>
        <begin position="34"/>
        <end position="51"/>
    </location>
</feature>
<dbReference type="GO" id="GO:0034501">
    <property type="term" value="P:protein localization to kinetochore"/>
    <property type="evidence" value="ECO:0007669"/>
    <property type="project" value="TreeGrafter"/>
</dbReference>
<evidence type="ECO:0000256" key="2">
    <source>
        <dbReference type="ARBA" id="ARBA00022679"/>
    </source>
</evidence>
<evidence type="ECO:0000313" key="10">
    <source>
        <dbReference type="EMBL" id="RNA32979.1"/>
    </source>
</evidence>
<dbReference type="STRING" id="10195.A0A3M7SB78"/>
<dbReference type="SMART" id="SM00220">
    <property type="entry name" value="S_TKc"/>
    <property type="match status" value="1"/>
</dbReference>
<dbReference type="InterPro" id="IPR000719">
    <property type="entry name" value="Prot_kinase_dom"/>
</dbReference>
<feature type="domain" description="Protein kinase" evidence="9">
    <location>
        <begin position="249"/>
        <end position="515"/>
    </location>
</feature>
<keyword evidence="3 6" id="KW-0547">Nucleotide-binding</keyword>
<evidence type="ECO:0000256" key="5">
    <source>
        <dbReference type="ARBA" id="ARBA00022840"/>
    </source>
</evidence>
<evidence type="ECO:0000256" key="3">
    <source>
        <dbReference type="ARBA" id="ARBA00022741"/>
    </source>
</evidence>
<dbReference type="InterPro" id="IPR017441">
    <property type="entry name" value="Protein_kinase_ATP_BS"/>
</dbReference>
<dbReference type="PANTHER" id="PTHR22974">
    <property type="entry name" value="MIXED LINEAGE PROTEIN KINASE"/>
    <property type="match status" value="1"/>
</dbReference>
<keyword evidence="4 10" id="KW-0418">Kinase</keyword>
<sequence>MSSNETKTIDINTMLQRLSFLAQMPPLTQMKNDEYDEYSDGSSSEQDEEDTTHDKTSMITEEVEQGSEQSNIDDKEKFAYNGIVDFTDCKEEFLENYQQFKLEPISIKTDFTCSIDNEKSPRSQLFDLALELENERRDNNTLKDELEELKKTKIKDDELIKNMSDEIKTLKNELNISERLITELKFTSQINHNRFDQLDSLRSENLMLTEKLKSLEVLSTQQTHQIEKLQKYESYFKNYTFVQVNKYLYQIVNKIGQGGFSEVYHCISFRENKSYAMKKVKLSEIDEESVNLVMNEITLLKKLQDTGKVIRLYDYEYVKKDNHLNLVMEIGSTDLSVFFKREIQKYKCVKEPTRGYFWQKMLEAVHAIHNEGVIHSDIKPGNFLVVGCEVKLIDFNISNTISDKTSITLTNDCGTLHYMAPETLLRDNDSKTRITKKTDVWSLGIILYFITFGKLPFQHIKNQYKMIHAICDPLQKDLSFGPLDNPELEDVIKNCLAHEPSARYSIDKLLEHPYLKSI</sequence>
<dbReference type="GO" id="GO:0007059">
    <property type="term" value="P:chromosome segregation"/>
    <property type="evidence" value="ECO:0007669"/>
    <property type="project" value="TreeGrafter"/>
</dbReference>
<reference evidence="10 11" key="1">
    <citation type="journal article" date="2018" name="Sci. Rep.">
        <title>Genomic signatures of local adaptation to the degree of environmental predictability in rotifers.</title>
        <authorList>
            <person name="Franch-Gras L."/>
            <person name="Hahn C."/>
            <person name="Garcia-Roger E.M."/>
            <person name="Carmona M.J."/>
            <person name="Serra M."/>
            <person name="Gomez A."/>
        </authorList>
    </citation>
    <scope>NUCLEOTIDE SEQUENCE [LARGE SCALE GENOMIC DNA]</scope>
    <source>
        <strain evidence="10">HYR1</strain>
    </source>
</reference>
<evidence type="ECO:0000256" key="1">
    <source>
        <dbReference type="ARBA" id="ARBA00022527"/>
    </source>
</evidence>
<keyword evidence="5 6" id="KW-0067">ATP-binding</keyword>
<evidence type="ECO:0000256" key="8">
    <source>
        <dbReference type="SAM" id="MobiDB-lite"/>
    </source>
</evidence>
<keyword evidence="7" id="KW-0175">Coiled coil</keyword>
<dbReference type="Gene3D" id="3.30.200.20">
    <property type="entry name" value="Phosphorylase Kinase, domain 1"/>
    <property type="match status" value="1"/>
</dbReference>
<proteinExistence type="predicted"/>
<dbReference type="GO" id="GO:0000776">
    <property type="term" value="C:kinetochore"/>
    <property type="evidence" value="ECO:0007669"/>
    <property type="project" value="TreeGrafter"/>
</dbReference>
<dbReference type="PANTHER" id="PTHR22974:SF21">
    <property type="entry name" value="DUAL SPECIFICITY PROTEIN KINASE TTK"/>
    <property type="match status" value="1"/>
</dbReference>
<evidence type="ECO:0000313" key="11">
    <source>
        <dbReference type="Proteomes" id="UP000276133"/>
    </source>
</evidence>
<evidence type="ECO:0000259" key="9">
    <source>
        <dbReference type="PROSITE" id="PS50011"/>
    </source>
</evidence>
<dbReference type="PROSITE" id="PS50011">
    <property type="entry name" value="PROTEIN_KINASE_DOM"/>
    <property type="match status" value="1"/>
</dbReference>
<dbReference type="GO" id="GO:0033316">
    <property type="term" value="P:meiotic spindle assembly checkpoint signaling"/>
    <property type="evidence" value="ECO:0007669"/>
    <property type="project" value="TreeGrafter"/>
</dbReference>
<dbReference type="FunFam" id="3.30.200.20:FF:000131">
    <property type="entry name" value="Dual specificity protein kinase TTK"/>
    <property type="match status" value="1"/>
</dbReference>
<accession>A0A3M7SB78</accession>
<dbReference type="GO" id="GO:0005524">
    <property type="term" value="F:ATP binding"/>
    <property type="evidence" value="ECO:0007669"/>
    <property type="project" value="UniProtKB-UniRule"/>
</dbReference>
<dbReference type="AlphaFoldDB" id="A0A3M7SB78"/>
<dbReference type="InterPro" id="IPR008271">
    <property type="entry name" value="Ser/Thr_kinase_AS"/>
</dbReference>
<comment type="caution">
    <text evidence="10">The sequence shown here is derived from an EMBL/GenBank/DDBJ whole genome shotgun (WGS) entry which is preliminary data.</text>
</comment>
<organism evidence="10 11">
    <name type="scientific">Brachionus plicatilis</name>
    <name type="common">Marine rotifer</name>
    <name type="synonym">Brachionus muelleri</name>
    <dbReference type="NCBI Taxonomy" id="10195"/>
    <lineage>
        <taxon>Eukaryota</taxon>
        <taxon>Metazoa</taxon>
        <taxon>Spiralia</taxon>
        <taxon>Gnathifera</taxon>
        <taxon>Rotifera</taxon>
        <taxon>Eurotatoria</taxon>
        <taxon>Monogononta</taxon>
        <taxon>Pseudotrocha</taxon>
        <taxon>Ploima</taxon>
        <taxon>Brachionidae</taxon>
        <taxon>Brachionus</taxon>
    </lineage>
</organism>
<dbReference type="GO" id="GO:0004712">
    <property type="term" value="F:protein serine/threonine/tyrosine kinase activity"/>
    <property type="evidence" value="ECO:0007669"/>
    <property type="project" value="UniProtKB-EC"/>
</dbReference>
<dbReference type="GO" id="GO:0004674">
    <property type="term" value="F:protein serine/threonine kinase activity"/>
    <property type="evidence" value="ECO:0007669"/>
    <property type="project" value="UniProtKB-KW"/>
</dbReference>
<name>A0A3M7SB78_BRAPC</name>
<dbReference type="EMBL" id="REGN01001715">
    <property type="protein sequence ID" value="RNA32979.1"/>
    <property type="molecule type" value="Genomic_DNA"/>
</dbReference>
<feature type="binding site" evidence="6">
    <location>
        <position position="278"/>
    </location>
    <ligand>
        <name>ATP</name>
        <dbReference type="ChEBI" id="CHEBI:30616"/>
    </ligand>
</feature>
<feature type="coiled-coil region" evidence="7">
    <location>
        <begin position="125"/>
        <end position="218"/>
    </location>
</feature>
<dbReference type="GO" id="GO:0007094">
    <property type="term" value="P:mitotic spindle assembly checkpoint signaling"/>
    <property type="evidence" value="ECO:0007669"/>
    <property type="project" value="TreeGrafter"/>
</dbReference>
<keyword evidence="2 10" id="KW-0808">Transferase</keyword>